<evidence type="ECO:0000313" key="17">
    <source>
        <dbReference type="Proteomes" id="UP000192923"/>
    </source>
</evidence>
<dbReference type="GO" id="GO:0051539">
    <property type="term" value="F:4 iron, 4 sulfur cluster binding"/>
    <property type="evidence" value="ECO:0007669"/>
    <property type="project" value="UniProtKB-UniRule"/>
</dbReference>
<dbReference type="InterPro" id="IPR044298">
    <property type="entry name" value="MIG/MutY"/>
</dbReference>
<keyword evidence="10 14" id="KW-0408">Iron</keyword>
<evidence type="ECO:0000256" key="4">
    <source>
        <dbReference type="ARBA" id="ARBA00012045"/>
    </source>
</evidence>
<keyword evidence="6" id="KW-0004">4Fe-4S</keyword>
<dbReference type="Gene3D" id="1.10.1670.10">
    <property type="entry name" value="Helix-hairpin-Helix base-excision DNA repair enzymes (C-terminal)"/>
    <property type="match status" value="1"/>
</dbReference>
<comment type="function">
    <text evidence="2">Adenine glycosylase active on G-A mispairs. MutY also corrects error-prone DNA synthesis past GO lesions which are due to the oxidatively damaged form of guanine: 7,8-dihydro-8-oxoguanine (8-oxo-dGTP).</text>
</comment>
<dbReference type="InterPro" id="IPR003265">
    <property type="entry name" value="HhH-GPD_domain"/>
</dbReference>
<evidence type="ECO:0000256" key="5">
    <source>
        <dbReference type="ARBA" id="ARBA00022023"/>
    </source>
</evidence>
<dbReference type="InterPro" id="IPR000445">
    <property type="entry name" value="HhH_motif"/>
</dbReference>
<keyword evidence="13 14" id="KW-0326">Glycosidase</keyword>
<evidence type="ECO:0000256" key="1">
    <source>
        <dbReference type="ARBA" id="ARBA00000843"/>
    </source>
</evidence>
<dbReference type="Pfam" id="PF14815">
    <property type="entry name" value="NUDIX_4"/>
    <property type="match status" value="1"/>
</dbReference>
<evidence type="ECO:0000256" key="13">
    <source>
        <dbReference type="ARBA" id="ARBA00023295"/>
    </source>
</evidence>
<keyword evidence="9" id="KW-0378">Hydrolase</keyword>
<dbReference type="AlphaFoldDB" id="A0A1Y6CYP0"/>
<dbReference type="STRING" id="1760988.SAMN02949497_2779"/>
<dbReference type="GO" id="GO:0000701">
    <property type="term" value="F:purine-specific mismatch base pair DNA N-glycosylase activity"/>
    <property type="evidence" value="ECO:0007669"/>
    <property type="project" value="UniProtKB-EC"/>
</dbReference>
<dbReference type="InterPro" id="IPR015797">
    <property type="entry name" value="NUDIX_hydrolase-like_dom_sf"/>
</dbReference>
<dbReference type="GO" id="GO:0046872">
    <property type="term" value="F:metal ion binding"/>
    <property type="evidence" value="ECO:0007669"/>
    <property type="project" value="UniProtKB-UniRule"/>
</dbReference>
<accession>A0A1Y6CYP0</accession>
<dbReference type="NCBIfam" id="TIGR01084">
    <property type="entry name" value="mutY"/>
    <property type="match status" value="1"/>
</dbReference>
<dbReference type="InterPro" id="IPR023170">
    <property type="entry name" value="HhH_base_excis_C"/>
</dbReference>
<evidence type="ECO:0000256" key="8">
    <source>
        <dbReference type="ARBA" id="ARBA00022763"/>
    </source>
</evidence>
<evidence type="ECO:0000313" key="16">
    <source>
        <dbReference type="EMBL" id="SMF95416.1"/>
    </source>
</evidence>
<evidence type="ECO:0000256" key="7">
    <source>
        <dbReference type="ARBA" id="ARBA00022723"/>
    </source>
</evidence>
<dbReference type="SMART" id="SM00478">
    <property type="entry name" value="ENDO3c"/>
    <property type="match status" value="1"/>
</dbReference>
<dbReference type="EC" id="3.2.2.31" evidence="4 14"/>
<gene>
    <name evidence="16" type="ORF">SAMN02949497_2779</name>
</gene>
<dbReference type="RefSeq" id="WP_085213628.1">
    <property type="nucleotide sequence ID" value="NZ_FXAM01000001.1"/>
</dbReference>
<evidence type="ECO:0000256" key="11">
    <source>
        <dbReference type="ARBA" id="ARBA00023014"/>
    </source>
</evidence>
<dbReference type="GO" id="GO:0032357">
    <property type="term" value="F:oxidized purine DNA binding"/>
    <property type="evidence" value="ECO:0007669"/>
    <property type="project" value="TreeGrafter"/>
</dbReference>
<dbReference type="GO" id="GO:0035485">
    <property type="term" value="F:adenine/guanine mispair binding"/>
    <property type="evidence" value="ECO:0007669"/>
    <property type="project" value="TreeGrafter"/>
</dbReference>
<evidence type="ECO:0000256" key="9">
    <source>
        <dbReference type="ARBA" id="ARBA00022801"/>
    </source>
</evidence>
<dbReference type="Pfam" id="PF00730">
    <property type="entry name" value="HhH-GPD"/>
    <property type="match status" value="1"/>
</dbReference>
<feature type="domain" description="HhH-GPD" evidence="15">
    <location>
        <begin position="39"/>
        <end position="190"/>
    </location>
</feature>
<dbReference type="Gene3D" id="1.10.340.30">
    <property type="entry name" value="Hypothetical protein, domain 2"/>
    <property type="match status" value="1"/>
</dbReference>
<dbReference type="CDD" id="cd03431">
    <property type="entry name" value="NUDIX_DNA_Glycosylase_C-MutY"/>
    <property type="match status" value="1"/>
</dbReference>
<dbReference type="GO" id="GO:0006284">
    <property type="term" value="P:base-excision repair"/>
    <property type="evidence" value="ECO:0007669"/>
    <property type="project" value="UniProtKB-UniRule"/>
</dbReference>
<keyword evidence="11" id="KW-0411">Iron-sulfur</keyword>
<keyword evidence="17" id="KW-1185">Reference proteome</keyword>
<evidence type="ECO:0000256" key="12">
    <source>
        <dbReference type="ARBA" id="ARBA00023204"/>
    </source>
</evidence>
<evidence type="ECO:0000259" key="15">
    <source>
        <dbReference type="SMART" id="SM00478"/>
    </source>
</evidence>
<reference evidence="16 17" key="1">
    <citation type="submission" date="2016-12" db="EMBL/GenBank/DDBJ databases">
        <authorList>
            <person name="Song W.-J."/>
            <person name="Kurnit D.M."/>
        </authorList>
    </citation>
    <scope>NUCLEOTIDE SEQUENCE [LARGE SCALE GENOMIC DNA]</scope>
    <source>
        <strain evidence="16 17">175</strain>
    </source>
</reference>
<comment type="cofactor">
    <cofactor evidence="14">
        <name>[4Fe-4S] cluster</name>
        <dbReference type="ChEBI" id="CHEBI:49883"/>
    </cofactor>
    <text evidence="14">Binds 1 [4Fe-4S] cluster.</text>
</comment>
<evidence type="ECO:0000256" key="2">
    <source>
        <dbReference type="ARBA" id="ARBA00002933"/>
    </source>
</evidence>
<dbReference type="PANTHER" id="PTHR42944:SF1">
    <property type="entry name" value="ADENINE DNA GLYCOSYLASE"/>
    <property type="match status" value="1"/>
</dbReference>
<keyword evidence="12" id="KW-0234">DNA repair</keyword>
<dbReference type="CDD" id="cd00056">
    <property type="entry name" value="ENDO3c"/>
    <property type="match status" value="1"/>
</dbReference>
<dbReference type="InterPro" id="IPR003651">
    <property type="entry name" value="Endonuclease3_FeS-loop_motif"/>
</dbReference>
<dbReference type="SUPFAM" id="SSF48150">
    <property type="entry name" value="DNA-glycosylase"/>
    <property type="match status" value="1"/>
</dbReference>
<dbReference type="OrthoDB" id="9802365at2"/>
<dbReference type="PROSITE" id="PS01155">
    <property type="entry name" value="ENDONUCLEASE_III_2"/>
    <property type="match status" value="1"/>
</dbReference>
<dbReference type="InterPro" id="IPR004036">
    <property type="entry name" value="Endonuclease-III-like_CS2"/>
</dbReference>
<proteinExistence type="inferred from homology"/>
<keyword evidence="8 14" id="KW-0227">DNA damage</keyword>
<comment type="similarity">
    <text evidence="3 14">Belongs to the Nth/MutY family.</text>
</comment>
<dbReference type="SUPFAM" id="SSF55811">
    <property type="entry name" value="Nudix"/>
    <property type="match status" value="1"/>
</dbReference>
<evidence type="ECO:0000256" key="10">
    <source>
        <dbReference type="ARBA" id="ARBA00023004"/>
    </source>
</evidence>
<name>A0A1Y6CYP0_9GAMM</name>
<comment type="catalytic activity">
    <reaction evidence="1 14">
        <text>Hydrolyzes free adenine bases from 7,8-dihydro-8-oxoguanine:adenine mismatched double-stranded DNA, leaving an apurinic site.</text>
        <dbReference type="EC" id="3.2.2.31"/>
    </reaction>
</comment>
<evidence type="ECO:0000256" key="14">
    <source>
        <dbReference type="RuleBase" id="RU365096"/>
    </source>
</evidence>
<dbReference type="Gene3D" id="3.90.79.10">
    <property type="entry name" value="Nucleoside Triphosphate Pyrophosphohydrolase"/>
    <property type="match status" value="1"/>
</dbReference>
<evidence type="ECO:0000256" key="3">
    <source>
        <dbReference type="ARBA" id="ARBA00008343"/>
    </source>
</evidence>
<dbReference type="EMBL" id="FXAM01000001">
    <property type="protein sequence ID" value="SMF95416.1"/>
    <property type="molecule type" value="Genomic_DNA"/>
</dbReference>
<dbReference type="InterPro" id="IPR011257">
    <property type="entry name" value="DNA_glycosylase"/>
</dbReference>
<sequence length="358" mass="39179">MHTEEFRTALLDWFDRHGRKHLPWQTARDPYRVWISEIMLQQTQVATVIPYFERFMARFPDVAALAAGSVDEVVALWAGLGYYARARNLHRAARIVVAQHGGRFPASVDALKALPGIGRSTAGAILSLGSGLPAPILDGNVKRVLCRYAGLAGWPGAPQVERELWRLSEALTPEFRVADHNQAMMDLGATVCAKRGPACGVCPLRDGCAALRLGLTDAIPTPRPKLAQPVRECHMLVLRDGSGAVYLEKRPPTGIWGGLRSLPEFDGLDALLGWCAERGIDTCRLERLPRRRHTFTHFRLDFVPVLIRAEGFAPWVAEDAGPGWFGPDAAVGLPAPIAQLLRDIAGDNATRGQIALDL</sequence>
<evidence type="ECO:0000256" key="6">
    <source>
        <dbReference type="ARBA" id="ARBA00022485"/>
    </source>
</evidence>
<dbReference type="PANTHER" id="PTHR42944">
    <property type="entry name" value="ADENINE DNA GLYCOSYLASE"/>
    <property type="match status" value="1"/>
</dbReference>
<dbReference type="InterPro" id="IPR005760">
    <property type="entry name" value="A/G_AdeGlyc_MutY"/>
</dbReference>
<dbReference type="FunFam" id="1.10.340.30:FF:000002">
    <property type="entry name" value="Adenine DNA glycosylase"/>
    <property type="match status" value="1"/>
</dbReference>
<organism evidence="16 17">
    <name type="scientific">Methylomagnum ishizawai</name>
    <dbReference type="NCBI Taxonomy" id="1760988"/>
    <lineage>
        <taxon>Bacteria</taxon>
        <taxon>Pseudomonadati</taxon>
        <taxon>Pseudomonadota</taxon>
        <taxon>Gammaproteobacteria</taxon>
        <taxon>Methylococcales</taxon>
        <taxon>Methylococcaceae</taxon>
        <taxon>Methylomagnum</taxon>
    </lineage>
</organism>
<dbReference type="InterPro" id="IPR029119">
    <property type="entry name" value="MutY_C"/>
</dbReference>
<keyword evidence="7" id="KW-0479">Metal-binding</keyword>
<dbReference type="Proteomes" id="UP000192923">
    <property type="component" value="Unassembled WGS sequence"/>
</dbReference>
<dbReference type="GO" id="GO:0034039">
    <property type="term" value="F:8-oxo-7,8-dihydroguanine DNA N-glycosylase activity"/>
    <property type="evidence" value="ECO:0007669"/>
    <property type="project" value="TreeGrafter"/>
</dbReference>
<protein>
    <recommendedName>
        <fullName evidence="5 14">Adenine DNA glycosylase</fullName>
        <ecNumber evidence="4 14">3.2.2.31</ecNumber>
    </recommendedName>
</protein>
<dbReference type="SMART" id="SM00525">
    <property type="entry name" value="FES"/>
    <property type="match status" value="1"/>
</dbReference>
<dbReference type="Pfam" id="PF00633">
    <property type="entry name" value="HHH"/>
    <property type="match status" value="1"/>
</dbReference>
<dbReference type="GO" id="GO:0006298">
    <property type="term" value="P:mismatch repair"/>
    <property type="evidence" value="ECO:0007669"/>
    <property type="project" value="TreeGrafter"/>
</dbReference>